<evidence type="ECO:0000313" key="4">
    <source>
        <dbReference type="Proteomes" id="UP000187209"/>
    </source>
</evidence>
<dbReference type="Gene3D" id="1.20.5.1500">
    <property type="match status" value="1"/>
</dbReference>
<comment type="similarity">
    <text evidence="1 2">Belongs to the nucleosome assembly protein (NAP) family.</text>
</comment>
<sequence>MENTKEGKDLEVQHKKAEDLLSRLSGDNLARASSLLDLQKARNILYMNFIKELKQLEEHYEDQYQPLYSQRAEILKTQKGFWLKTIKQNALTSSLVYTHDEEILQYLTDIKCLTDPDSDNFVLEFIFTENPFIENDILRKKYVMTNADVMEKSIGTEIVWKNRSGEDEEMRKKQLNDGSFFKFFNNINMPNAAELEGLNDSMEQELVDNVEQDFDIASEFKDEIIPNAVLYYLGSRCDDDKEE</sequence>
<accession>A0A1R2BWP8</accession>
<dbReference type="AlphaFoldDB" id="A0A1R2BWP8"/>
<comment type="caution">
    <text evidence="3">The sequence shown here is derived from an EMBL/GenBank/DDBJ whole genome shotgun (WGS) entry which is preliminary data.</text>
</comment>
<dbReference type="Gene3D" id="3.30.1120.90">
    <property type="entry name" value="Nucleosome assembly protein"/>
    <property type="match status" value="1"/>
</dbReference>
<evidence type="ECO:0000313" key="3">
    <source>
        <dbReference type="EMBL" id="OMJ81194.1"/>
    </source>
</evidence>
<dbReference type="PANTHER" id="PTHR11875">
    <property type="entry name" value="TESTIS-SPECIFIC Y-ENCODED PROTEIN"/>
    <property type="match status" value="1"/>
</dbReference>
<dbReference type="InterPro" id="IPR002164">
    <property type="entry name" value="NAP_family"/>
</dbReference>
<evidence type="ECO:0000256" key="1">
    <source>
        <dbReference type="ARBA" id="ARBA00009947"/>
    </source>
</evidence>
<name>A0A1R2BWP8_9CILI</name>
<dbReference type="InterPro" id="IPR037231">
    <property type="entry name" value="NAP-like_sf"/>
</dbReference>
<dbReference type="Proteomes" id="UP000187209">
    <property type="component" value="Unassembled WGS sequence"/>
</dbReference>
<dbReference type="GO" id="GO:0006334">
    <property type="term" value="P:nucleosome assembly"/>
    <property type="evidence" value="ECO:0007669"/>
    <property type="project" value="InterPro"/>
</dbReference>
<gene>
    <name evidence="3" type="ORF">SteCoe_18370</name>
</gene>
<dbReference type="SUPFAM" id="SSF143113">
    <property type="entry name" value="NAP-like"/>
    <property type="match status" value="1"/>
</dbReference>
<evidence type="ECO:0008006" key="5">
    <source>
        <dbReference type="Google" id="ProtNLM"/>
    </source>
</evidence>
<dbReference type="Pfam" id="PF00956">
    <property type="entry name" value="NAP"/>
    <property type="match status" value="1"/>
</dbReference>
<proteinExistence type="inferred from homology"/>
<keyword evidence="4" id="KW-1185">Reference proteome</keyword>
<reference evidence="3 4" key="1">
    <citation type="submission" date="2016-11" db="EMBL/GenBank/DDBJ databases">
        <title>The macronuclear genome of Stentor coeruleus: a giant cell with tiny introns.</title>
        <authorList>
            <person name="Slabodnick M."/>
            <person name="Ruby J.G."/>
            <person name="Reiff S.B."/>
            <person name="Swart E.C."/>
            <person name="Gosai S."/>
            <person name="Prabakaran S."/>
            <person name="Witkowska E."/>
            <person name="Larue G.E."/>
            <person name="Fisher S."/>
            <person name="Freeman R.M."/>
            <person name="Gunawardena J."/>
            <person name="Chu W."/>
            <person name="Stover N.A."/>
            <person name="Gregory B.D."/>
            <person name="Nowacki M."/>
            <person name="Derisi J."/>
            <person name="Roy S.W."/>
            <person name="Marshall W.F."/>
            <person name="Sood P."/>
        </authorList>
    </citation>
    <scope>NUCLEOTIDE SEQUENCE [LARGE SCALE GENOMIC DNA]</scope>
    <source>
        <strain evidence="3">WM001</strain>
    </source>
</reference>
<dbReference type="GO" id="GO:0005634">
    <property type="term" value="C:nucleus"/>
    <property type="evidence" value="ECO:0007669"/>
    <property type="project" value="InterPro"/>
</dbReference>
<protein>
    <recommendedName>
        <fullName evidence="5">Nucleosome assembly protein</fullName>
    </recommendedName>
</protein>
<dbReference type="EMBL" id="MPUH01000389">
    <property type="protein sequence ID" value="OMJ81194.1"/>
    <property type="molecule type" value="Genomic_DNA"/>
</dbReference>
<dbReference type="OrthoDB" id="27325at2759"/>
<evidence type="ECO:0000256" key="2">
    <source>
        <dbReference type="RuleBase" id="RU003876"/>
    </source>
</evidence>
<organism evidence="3 4">
    <name type="scientific">Stentor coeruleus</name>
    <dbReference type="NCBI Taxonomy" id="5963"/>
    <lineage>
        <taxon>Eukaryota</taxon>
        <taxon>Sar</taxon>
        <taxon>Alveolata</taxon>
        <taxon>Ciliophora</taxon>
        <taxon>Postciliodesmatophora</taxon>
        <taxon>Heterotrichea</taxon>
        <taxon>Heterotrichida</taxon>
        <taxon>Stentoridae</taxon>
        <taxon>Stentor</taxon>
    </lineage>
</organism>